<name>A0ABR3R4I3_9PLEO</name>
<reference evidence="2 3" key="1">
    <citation type="submission" date="2024-02" db="EMBL/GenBank/DDBJ databases">
        <title>De novo assembly and annotation of 12 fungi associated with fruit tree decline syndrome in Ontario, Canada.</title>
        <authorList>
            <person name="Sulman M."/>
            <person name="Ellouze W."/>
            <person name="Ilyukhin E."/>
        </authorList>
    </citation>
    <scope>NUCLEOTIDE SEQUENCE [LARGE SCALE GENOMIC DNA]</scope>
    <source>
        <strain evidence="2 3">M97-236</strain>
    </source>
</reference>
<comment type="caution">
    <text evidence="2">The sequence shown here is derived from an EMBL/GenBank/DDBJ whole genome shotgun (WGS) entry which is preliminary data.</text>
</comment>
<feature type="compositionally biased region" description="Polar residues" evidence="1">
    <location>
        <begin position="11"/>
        <end position="22"/>
    </location>
</feature>
<organism evidence="2 3">
    <name type="scientific">Nothophoma quercina</name>
    <dbReference type="NCBI Taxonomy" id="749835"/>
    <lineage>
        <taxon>Eukaryota</taxon>
        <taxon>Fungi</taxon>
        <taxon>Dikarya</taxon>
        <taxon>Ascomycota</taxon>
        <taxon>Pezizomycotina</taxon>
        <taxon>Dothideomycetes</taxon>
        <taxon>Pleosporomycetidae</taxon>
        <taxon>Pleosporales</taxon>
        <taxon>Pleosporineae</taxon>
        <taxon>Didymellaceae</taxon>
        <taxon>Nothophoma</taxon>
    </lineage>
</organism>
<feature type="compositionally biased region" description="Acidic residues" evidence="1">
    <location>
        <begin position="447"/>
        <end position="465"/>
    </location>
</feature>
<protein>
    <submittedName>
        <fullName evidence="2">Uncharacterized protein</fullName>
    </submittedName>
</protein>
<feature type="region of interest" description="Disordered" evidence="1">
    <location>
        <begin position="447"/>
        <end position="471"/>
    </location>
</feature>
<gene>
    <name evidence="2" type="ORF">SLS59_006299</name>
</gene>
<accession>A0ABR3R4I3</accession>
<feature type="region of interest" description="Disordered" evidence="1">
    <location>
        <begin position="1"/>
        <end position="96"/>
    </location>
</feature>
<evidence type="ECO:0000256" key="1">
    <source>
        <dbReference type="SAM" id="MobiDB-lite"/>
    </source>
</evidence>
<sequence length="532" mass="59862">MTKRKFGQDGTAPSETYSSTPSHEGPTSAASSYIPVSKRARQISPPLLPVDVQQPAGHGTEDAEDGTHIGPSRPTSPVQLDAQEPEIEDQGPPESCTHTLHPAYSDTYKLLSCPAHRMKDCILNLVQIERVIMDHGGSQQWLEHIQRDLNVSKKNEQINEYHFWKGTTKRNRVDGSLSHTCCKSKLLNLVADMEMLRQGEQIWENNNPVHALDEETKSQLARSCNSSARRAIAHYHDAVQNNEIGAVVMDSTEFSRKRGREWEAVAELDFPDPQNPYESSLAFTVMAHQEDLVNSRMAFGDDYEPYQERLDVNPRKRKRRGPDANVEFDEHIYVRTDRDVDILFKSTPDLTLDSLEDTGYDAPAPEGILRTAPRHMYPGPWRAHEVYELETEEKNTAKTSKWFHPGPSNGYELIDTSGWRKSWDTWDAYRISHEGLDMRVLGNGEVEEPDEGAVEDEVPPAEEADPQGQQVLGPEGQIRKEVHEQGKRIAKSENEAVPLEVIPGGMVSAFFVGAMVGGRLVDMVYRYGMLPL</sequence>
<evidence type="ECO:0000313" key="2">
    <source>
        <dbReference type="EMBL" id="KAL1599282.1"/>
    </source>
</evidence>
<dbReference type="EMBL" id="JAKIXB020000020">
    <property type="protein sequence ID" value="KAL1599282.1"/>
    <property type="molecule type" value="Genomic_DNA"/>
</dbReference>
<proteinExistence type="predicted"/>
<dbReference type="Proteomes" id="UP001521222">
    <property type="component" value="Unassembled WGS sequence"/>
</dbReference>
<keyword evidence="3" id="KW-1185">Reference proteome</keyword>
<evidence type="ECO:0000313" key="3">
    <source>
        <dbReference type="Proteomes" id="UP001521222"/>
    </source>
</evidence>